<sequence>MQQQQQEQQPITFSALRSPLSVNWEKQAEAKAFVIVIVKYMTAEAAKKLIQVLSLSQEAISQHSLPPDRSISSCLRRSDVMAIFVPVFGAAAYLIPTPSRSGAEGAKSLRGTIHAFCYYCRG</sequence>
<dbReference type="VEuPathDB" id="FungiDB:PABG_11199"/>
<dbReference type="Proteomes" id="UP000242814">
    <property type="component" value="Unassembled WGS sequence"/>
</dbReference>
<accession>A0A1D2J8C3</accession>
<gene>
    <name evidence="1" type="ORF">ACO22_06171</name>
</gene>
<protein>
    <submittedName>
        <fullName evidence="1">Uncharacterized protein</fullName>
    </submittedName>
</protein>
<reference evidence="1 2" key="1">
    <citation type="submission" date="2016-06" db="EMBL/GenBank/DDBJ databases">
        <authorList>
            <person name="Kjaerup R.B."/>
            <person name="Dalgaard T.S."/>
            <person name="Juul-Madsen H.R."/>
        </authorList>
    </citation>
    <scope>NUCLEOTIDE SEQUENCE [LARGE SCALE GENOMIC DNA]</scope>
    <source>
        <strain evidence="1 2">Pb300</strain>
    </source>
</reference>
<dbReference type="AlphaFoldDB" id="A0A1D2J8C3"/>
<dbReference type="EMBL" id="LZYO01000315">
    <property type="protein sequence ID" value="ODH19226.1"/>
    <property type="molecule type" value="Genomic_DNA"/>
</dbReference>
<evidence type="ECO:0000313" key="1">
    <source>
        <dbReference type="EMBL" id="ODH19226.1"/>
    </source>
</evidence>
<comment type="caution">
    <text evidence="1">The sequence shown here is derived from an EMBL/GenBank/DDBJ whole genome shotgun (WGS) entry which is preliminary data.</text>
</comment>
<proteinExistence type="predicted"/>
<name>A0A1D2J8C3_PARBR</name>
<dbReference type="VEuPathDB" id="FungiDB:PADG_11568"/>
<evidence type="ECO:0000313" key="2">
    <source>
        <dbReference type="Proteomes" id="UP000242814"/>
    </source>
</evidence>
<organism evidence="1 2">
    <name type="scientific">Paracoccidioides brasiliensis</name>
    <dbReference type="NCBI Taxonomy" id="121759"/>
    <lineage>
        <taxon>Eukaryota</taxon>
        <taxon>Fungi</taxon>
        <taxon>Dikarya</taxon>
        <taxon>Ascomycota</taxon>
        <taxon>Pezizomycotina</taxon>
        <taxon>Eurotiomycetes</taxon>
        <taxon>Eurotiomycetidae</taxon>
        <taxon>Onygenales</taxon>
        <taxon>Ajellomycetaceae</taxon>
        <taxon>Paracoccidioides</taxon>
    </lineage>
</organism>